<proteinExistence type="predicted"/>
<comment type="caution">
    <text evidence="1">The sequence shown here is derived from an EMBL/GenBank/DDBJ whole genome shotgun (WGS) entry which is preliminary data.</text>
</comment>
<gene>
    <name evidence="1" type="ORF">EI220_10715</name>
</gene>
<protein>
    <submittedName>
        <fullName evidence="1">Uncharacterized protein</fullName>
    </submittedName>
</protein>
<dbReference type="AlphaFoldDB" id="A0A3R8NHR4"/>
<dbReference type="RefSeq" id="WP_024377416.1">
    <property type="nucleotide sequence ID" value="NZ_JARASS010000006.1"/>
</dbReference>
<dbReference type="EMBL" id="RRZO01000068">
    <property type="protein sequence ID" value="RRN48776.1"/>
    <property type="molecule type" value="Genomic_DNA"/>
</dbReference>
<dbReference type="Proteomes" id="UP000278566">
    <property type="component" value="Unassembled WGS sequence"/>
</dbReference>
<sequence>MTKMTEITENVIAWMQPSVLVEDRPQLTNEEMELYISLRKKRTLRQKMLIQNRRDIYADRKKFFSKNIEQ</sequence>
<accession>A0A3R8NHR4</accession>
<evidence type="ECO:0000313" key="1">
    <source>
        <dbReference type="EMBL" id="RRN48776.1"/>
    </source>
</evidence>
<reference evidence="1 2" key="1">
    <citation type="submission" date="2018-11" db="EMBL/GenBank/DDBJ databases">
        <title>Changes in penicillin susceptibility of Streptococcus suis isolates by amino acid alterations in the penicillin-binding protein.</title>
        <authorList>
            <person name="Niemann L."/>
            <person name="Eichhorn I."/>
        </authorList>
    </citation>
    <scope>NUCLEOTIDE SEQUENCE [LARGE SCALE GENOMIC DNA]</scope>
    <source>
        <strain evidence="1 2">IMT40738</strain>
    </source>
</reference>
<evidence type="ECO:0000313" key="2">
    <source>
        <dbReference type="Proteomes" id="UP000278566"/>
    </source>
</evidence>
<organism evidence="1 2">
    <name type="scientific">Streptococcus suis</name>
    <dbReference type="NCBI Taxonomy" id="1307"/>
    <lineage>
        <taxon>Bacteria</taxon>
        <taxon>Bacillati</taxon>
        <taxon>Bacillota</taxon>
        <taxon>Bacilli</taxon>
        <taxon>Lactobacillales</taxon>
        <taxon>Streptococcaceae</taxon>
        <taxon>Streptococcus</taxon>
    </lineage>
</organism>
<name>A0A3R8NHR4_STRSU</name>